<dbReference type="InterPro" id="IPR001734">
    <property type="entry name" value="Na/solute_symporter"/>
</dbReference>
<evidence type="ECO:0000256" key="4">
    <source>
        <dbReference type="ARBA" id="ARBA00022475"/>
    </source>
</evidence>
<evidence type="ECO:0000313" key="14">
    <source>
        <dbReference type="Proteomes" id="UP000677305"/>
    </source>
</evidence>
<organism evidence="13 14">
    <name type="scientific">Vallitalea guaymasensis</name>
    <dbReference type="NCBI Taxonomy" id="1185412"/>
    <lineage>
        <taxon>Bacteria</taxon>
        <taxon>Bacillati</taxon>
        <taxon>Bacillota</taxon>
        <taxon>Clostridia</taxon>
        <taxon>Lachnospirales</taxon>
        <taxon>Vallitaleaceae</taxon>
        <taxon>Vallitalea</taxon>
    </lineage>
</organism>
<dbReference type="GO" id="GO:0015293">
    <property type="term" value="F:symporter activity"/>
    <property type="evidence" value="ECO:0007669"/>
    <property type="project" value="TreeGrafter"/>
</dbReference>
<keyword evidence="14" id="KW-1185">Reference proteome</keyword>
<reference evidence="13 14" key="1">
    <citation type="submission" date="2020-07" db="EMBL/GenBank/DDBJ databases">
        <title>Vallitalea guaymasensis genome.</title>
        <authorList>
            <person name="Postec A."/>
        </authorList>
    </citation>
    <scope>NUCLEOTIDE SEQUENCE [LARGE SCALE GENOMIC DNA]</scope>
    <source>
        <strain evidence="13 14">Ra1766G1</strain>
    </source>
</reference>
<dbReference type="PANTHER" id="PTHR42985:SF40">
    <property type="entry name" value="LD47995P-RELATED"/>
    <property type="match status" value="1"/>
</dbReference>
<keyword evidence="4" id="KW-1003">Cell membrane</keyword>
<feature type="transmembrane region" description="Helical" evidence="12">
    <location>
        <begin position="122"/>
        <end position="143"/>
    </location>
</feature>
<feature type="transmembrane region" description="Helical" evidence="12">
    <location>
        <begin position="75"/>
        <end position="93"/>
    </location>
</feature>
<name>A0A8J8M9A3_9FIRM</name>
<evidence type="ECO:0000256" key="5">
    <source>
        <dbReference type="ARBA" id="ARBA00022692"/>
    </source>
</evidence>
<feature type="transmembrane region" description="Helical" evidence="12">
    <location>
        <begin position="320"/>
        <end position="347"/>
    </location>
</feature>
<feature type="transmembrane region" description="Helical" evidence="12">
    <location>
        <begin position="186"/>
        <end position="214"/>
    </location>
</feature>
<dbReference type="AlphaFoldDB" id="A0A8J8M9A3"/>
<keyword evidence="8" id="KW-0406">Ion transport</keyword>
<evidence type="ECO:0000256" key="10">
    <source>
        <dbReference type="ARBA" id="ARBA00023201"/>
    </source>
</evidence>
<keyword evidence="9 12" id="KW-0472">Membrane</keyword>
<evidence type="ECO:0000256" key="11">
    <source>
        <dbReference type="RuleBase" id="RU362091"/>
    </source>
</evidence>
<feature type="transmembrane region" description="Helical" evidence="12">
    <location>
        <begin position="277"/>
        <end position="300"/>
    </location>
</feature>
<comment type="subcellular location">
    <subcellularLocation>
        <location evidence="1">Cell membrane</location>
        <topology evidence="1">Multi-pass membrane protein</topology>
    </subcellularLocation>
</comment>
<evidence type="ECO:0000256" key="7">
    <source>
        <dbReference type="ARBA" id="ARBA00023053"/>
    </source>
</evidence>
<dbReference type="EMBL" id="CP058561">
    <property type="protein sequence ID" value="QUH28707.1"/>
    <property type="molecule type" value="Genomic_DNA"/>
</dbReference>
<keyword evidence="7" id="KW-0915">Sodium</keyword>
<dbReference type="InterPro" id="IPR051163">
    <property type="entry name" value="Sodium:Solute_Symporter_SSF"/>
</dbReference>
<dbReference type="Gene3D" id="1.20.1730.10">
    <property type="entry name" value="Sodium/glucose cotransporter"/>
    <property type="match status" value="1"/>
</dbReference>
<dbReference type="Proteomes" id="UP000677305">
    <property type="component" value="Chromosome"/>
</dbReference>
<feature type="transmembrane region" description="Helical" evidence="12">
    <location>
        <begin position="457"/>
        <end position="475"/>
    </location>
</feature>
<dbReference type="CDD" id="cd11477">
    <property type="entry name" value="SLC5sbd_u1"/>
    <property type="match status" value="1"/>
</dbReference>
<feature type="transmembrane region" description="Helical" evidence="12">
    <location>
        <begin position="6"/>
        <end position="24"/>
    </location>
</feature>
<keyword evidence="3" id="KW-0813">Transport</keyword>
<evidence type="ECO:0000313" key="13">
    <source>
        <dbReference type="EMBL" id="QUH28707.1"/>
    </source>
</evidence>
<comment type="similarity">
    <text evidence="2 11">Belongs to the sodium:solute symporter (SSF) (TC 2.A.21) family.</text>
</comment>
<evidence type="ECO:0000256" key="1">
    <source>
        <dbReference type="ARBA" id="ARBA00004651"/>
    </source>
</evidence>
<feature type="transmembrane region" description="Helical" evidence="12">
    <location>
        <begin position="368"/>
        <end position="388"/>
    </location>
</feature>
<keyword evidence="10" id="KW-0739">Sodium transport</keyword>
<feature type="transmembrane region" description="Helical" evidence="12">
    <location>
        <begin position="155"/>
        <end position="179"/>
    </location>
</feature>
<dbReference type="GO" id="GO:0006814">
    <property type="term" value="P:sodium ion transport"/>
    <property type="evidence" value="ECO:0007669"/>
    <property type="project" value="UniProtKB-KW"/>
</dbReference>
<feature type="transmembrane region" description="Helical" evidence="12">
    <location>
        <begin position="234"/>
        <end position="256"/>
    </location>
</feature>
<dbReference type="KEGG" id="vgu:HYG85_07190"/>
<feature type="transmembrane region" description="Helical" evidence="12">
    <location>
        <begin position="430"/>
        <end position="451"/>
    </location>
</feature>
<dbReference type="InterPro" id="IPR038377">
    <property type="entry name" value="Na/Glc_symporter_sf"/>
</dbReference>
<feature type="transmembrane region" description="Helical" evidence="12">
    <location>
        <begin position="400"/>
        <end position="418"/>
    </location>
</feature>
<evidence type="ECO:0000256" key="8">
    <source>
        <dbReference type="ARBA" id="ARBA00023065"/>
    </source>
</evidence>
<evidence type="ECO:0000256" key="2">
    <source>
        <dbReference type="ARBA" id="ARBA00006434"/>
    </source>
</evidence>
<dbReference type="PANTHER" id="PTHR42985">
    <property type="entry name" value="SODIUM-COUPLED MONOCARBOXYLATE TRANSPORTER"/>
    <property type="match status" value="1"/>
</dbReference>
<dbReference type="GO" id="GO:0005886">
    <property type="term" value="C:plasma membrane"/>
    <property type="evidence" value="ECO:0007669"/>
    <property type="project" value="UniProtKB-SubCell"/>
</dbReference>
<evidence type="ECO:0000256" key="12">
    <source>
        <dbReference type="SAM" id="Phobius"/>
    </source>
</evidence>
<evidence type="ECO:0000256" key="9">
    <source>
        <dbReference type="ARBA" id="ARBA00023136"/>
    </source>
</evidence>
<evidence type="ECO:0000256" key="3">
    <source>
        <dbReference type="ARBA" id="ARBA00022448"/>
    </source>
</evidence>
<evidence type="ECO:0000256" key="6">
    <source>
        <dbReference type="ARBA" id="ARBA00022989"/>
    </source>
</evidence>
<keyword evidence="6 12" id="KW-1133">Transmembrane helix</keyword>
<dbReference type="PROSITE" id="PS50283">
    <property type="entry name" value="NA_SOLUT_SYMP_3"/>
    <property type="match status" value="1"/>
</dbReference>
<dbReference type="Pfam" id="PF00474">
    <property type="entry name" value="SSF"/>
    <property type="match status" value="1"/>
</dbReference>
<sequence length="494" mass="54033">MQTLDYVAVIGFFVVMLGIGFYSLKSVKNSEDFFVGGGKIPWWLSGISHHVSGYSGVVFVAYAGVAYQYGLSLYFWWGVNIALAVIIGSKLFIPRWPKLRRALGIQSPTEYLKLRYNKASQLIIAIAGVIVKLFDVGAKWAAMGLLLNGFTGLPVWTGIIISSVVSLIYIAVGGLIADLWTDFAQFVVQIVAGLVLFVSTIIHLGGIDSIFNIWKQLPAENSRMFVEGTGSYSFVWSILFFFVILLSYSGGTWNLATRFISVKDDVAAKKAGRLSAILYLIWPLILFFPMWAGPVIMPGLEDPAAQLYPGLTKMFLPQGLVGLVLASMFANTLSMCTSDANTISAVLTRDILPEISDKFKNLTGKRSLYYARITTIAFTALTIIFALYRDVFGDVIGLVLKWFAALLGPTAIPLLLGLMPQFKKADGKAAVSSIIGGLAVFAFTNLGLVTIHPTINLIAPLAVSFIIYCLFAFVINKDKEVKPEVEELMKSLSE</sequence>
<accession>A0A8J8M9A3</accession>
<protein>
    <submittedName>
        <fullName evidence="13">Na+:solute symporter</fullName>
    </submittedName>
</protein>
<proteinExistence type="inferred from homology"/>
<keyword evidence="5 12" id="KW-0812">Transmembrane</keyword>
<gene>
    <name evidence="13" type="ORF">HYG85_07190</name>
</gene>
<dbReference type="RefSeq" id="WP_212692918.1">
    <property type="nucleotide sequence ID" value="NZ_CP058561.1"/>
</dbReference>